<gene>
    <name evidence="1" type="ORF">N7494_004973</name>
</gene>
<dbReference type="Proteomes" id="UP001220324">
    <property type="component" value="Unassembled WGS sequence"/>
</dbReference>
<sequence>MVLDPLAALSIATSVIQFVDFGAKLLSKSREIYKSADGVLADHAEQVAVASKLADITRGLSKSADAVNALVNPAPEDTALATVAENCLDVAEDSQRSLTSQPLLATERNGRVFDKH</sequence>
<evidence type="ECO:0000313" key="1">
    <source>
        <dbReference type="EMBL" id="KAJ5547388.1"/>
    </source>
</evidence>
<protein>
    <submittedName>
        <fullName evidence="1">Uncharacterized protein</fullName>
    </submittedName>
</protein>
<dbReference type="EMBL" id="JAQIZZ010000003">
    <property type="protein sequence ID" value="KAJ5547388.1"/>
    <property type="molecule type" value="Genomic_DNA"/>
</dbReference>
<keyword evidence="2" id="KW-1185">Reference proteome</keyword>
<comment type="caution">
    <text evidence="1">The sequence shown here is derived from an EMBL/GenBank/DDBJ whole genome shotgun (WGS) entry which is preliminary data.</text>
</comment>
<accession>A0AAD6D429</accession>
<organism evidence="1 2">
    <name type="scientific">Penicillium frequentans</name>
    <dbReference type="NCBI Taxonomy" id="3151616"/>
    <lineage>
        <taxon>Eukaryota</taxon>
        <taxon>Fungi</taxon>
        <taxon>Dikarya</taxon>
        <taxon>Ascomycota</taxon>
        <taxon>Pezizomycotina</taxon>
        <taxon>Eurotiomycetes</taxon>
        <taxon>Eurotiomycetidae</taxon>
        <taxon>Eurotiales</taxon>
        <taxon>Aspergillaceae</taxon>
        <taxon>Penicillium</taxon>
    </lineage>
</organism>
<name>A0AAD6D429_9EURO</name>
<dbReference type="AlphaFoldDB" id="A0AAD6D429"/>
<reference evidence="1 2" key="1">
    <citation type="journal article" date="2023" name="IMA Fungus">
        <title>Comparative genomic study of the Penicillium genus elucidates a diverse pangenome and 15 lateral gene transfer events.</title>
        <authorList>
            <person name="Petersen C."/>
            <person name="Sorensen T."/>
            <person name="Nielsen M.R."/>
            <person name="Sondergaard T.E."/>
            <person name="Sorensen J.L."/>
            <person name="Fitzpatrick D.A."/>
            <person name="Frisvad J.C."/>
            <person name="Nielsen K.L."/>
        </authorList>
    </citation>
    <scope>NUCLEOTIDE SEQUENCE [LARGE SCALE GENOMIC DNA]</scope>
    <source>
        <strain evidence="1 2">IBT 35679</strain>
    </source>
</reference>
<evidence type="ECO:0000313" key="2">
    <source>
        <dbReference type="Proteomes" id="UP001220324"/>
    </source>
</evidence>
<proteinExistence type="predicted"/>